<gene>
    <name evidence="1" type="ORF">AVEN_145638_1</name>
</gene>
<comment type="caution">
    <text evidence="1">The sequence shown here is derived from an EMBL/GenBank/DDBJ whole genome shotgun (WGS) entry which is preliminary data.</text>
</comment>
<organism evidence="1 2">
    <name type="scientific">Araneus ventricosus</name>
    <name type="common">Orbweaver spider</name>
    <name type="synonym">Epeira ventricosa</name>
    <dbReference type="NCBI Taxonomy" id="182803"/>
    <lineage>
        <taxon>Eukaryota</taxon>
        <taxon>Metazoa</taxon>
        <taxon>Ecdysozoa</taxon>
        <taxon>Arthropoda</taxon>
        <taxon>Chelicerata</taxon>
        <taxon>Arachnida</taxon>
        <taxon>Araneae</taxon>
        <taxon>Araneomorphae</taxon>
        <taxon>Entelegynae</taxon>
        <taxon>Araneoidea</taxon>
        <taxon>Araneidae</taxon>
        <taxon>Araneus</taxon>
    </lineage>
</organism>
<proteinExistence type="predicted"/>
<evidence type="ECO:0000313" key="1">
    <source>
        <dbReference type="EMBL" id="GBN27344.1"/>
    </source>
</evidence>
<dbReference type="AlphaFoldDB" id="A0A4Y2MLR9"/>
<keyword evidence="2" id="KW-1185">Reference proteome</keyword>
<name>A0A4Y2MLR9_ARAVE</name>
<reference evidence="1 2" key="1">
    <citation type="journal article" date="2019" name="Sci. Rep.">
        <title>Orb-weaving spider Araneus ventricosus genome elucidates the spidroin gene catalogue.</title>
        <authorList>
            <person name="Kono N."/>
            <person name="Nakamura H."/>
            <person name="Ohtoshi R."/>
            <person name="Moran D.A.P."/>
            <person name="Shinohara A."/>
            <person name="Yoshida Y."/>
            <person name="Fujiwara M."/>
            <person name="Mori M."/>
            <person name="Tomita M."/>
            <person name="Arakawa K."/>
        </authorList>
    </citation>
    <scope>NUCLEOTIDE SEQUENCE [LARGE SCALE GENOMIC DNA]</scope>
</reference>
<accession>A0A4Y2MLR9</accession>
<sequence>MLEQVLQHNFSSASLIWNGIPLAIWQNSPSHASILIAFVVTGRGPYPKPFLLKGAPHSIKRCKRLALVLVTFKPALWWHLAPFFDVGAKSIPIRIASGFDQSFITPNGLPLELSDAPRRTSLTLLSGILSCQRQELPLTLPLTYKTPSLRWSLGESASAFWRGLLSDADLSHSCSLGSSELSASSGFLKFKSHSKGWHDQSGKKFPSP</sequence>
<protein>
    <submittedName>
        <fullName evidence="1">Uncharacterized protein</fullName>
    </submittedName>
</protein>
<evidence type="ECO:0000313" key="2">
    <source>
        <dbReference type="Proteomes" id="UP000499080"/>
    </source>
</evidence>
<dbReference type="Proteomes" id="UP000499080">
    <property type="component" value="Unassembled WGS sequence"/>
</dbReference>
<dbReference type="EMBL" id="BGPR01007504">
    <property type="protein sequence ID" value="GBN27344.1"/>
    <property type="molecule type" value="Genomic_DNA"/>
</dbReference>